<proteinExistence type="predicted"/>
<evidence type="ECO:0000313" key="3">
    <source>
        <dbReference type="Proteomes" id="UP000037122"/>
    </source>
</evidence>
<evidence type="ECO:0000256" key="1">
    <source>
        <dbReference type="SAM" id="MobiDB-lite"/>
    </source>
</evidence>
<dbReference type="VEuPathDB" id="FungiDB:CJJ07_004690"/>
<dbReference type="VEuPathDB" id="FungiDB:CJI97_000860"/>
<organism evidence="2 3">
    <name type="scientific">Candidozyma auris</name>
    <name type="common">Yeast</name>
    <name type="synonym">Candida auris</name>
    <dbReference type="NCBI Taxonomy" id="498019"/>
    <lineage>
        <taxon>Eukaryota</taxon>
        <taxon>Fungi</taxon>
        <taxon>Dikarya</taxon>
        <taxon>Ascomycota</taxon>
        <taxon>Saccharomycotina</taxon>
        <taxon>Pichiomycetes</taxon>
        <taxon>Metschnikowiaceae</taxon>
        <taxon>Candidozyma</taxon>
    </lineage>
</organism>
<dbReference type="AlphaFoldDB" id="A0A0L0P1J1"/>
<reference evidence="3" key="1">
    <citation type="journal article" date="2015" name="BMC Genomics">
        <title>Draft genome of a commonly misdiagnosed multidrug resistant pathogen Candida auris.</title>
        <authorList>
            <person name="Chatterjee S."/>
            <person name="Alampalli S.V."/>
            <person name="Nageshan R.K."/>
            <person name="Chettiar S.T."/>
            <person name="Joshi S."/>
            <person name="Tatu U.S."/>
        </authorList>
    </citation>
    <scope>NUCLEOTIDE SEQUENCE [LARGE SCALE GENOMIC DNA]</scope>
    <source>
        <strain evidence="3">6684</strain>
    </source>
</reference>
<dbReference type="VEuPathDB" id="FungiDB:B9J08_000842"/>
<protein>
    <recommendedName>
        <fullName evidence="4">PH domain-containing protein</fullName>
    </recommendedName>
</protein>
<sequence length="583" mass="64747">MAKSLSSPKWRLKLKSLYKLRSSLISPMSINSSEPSTPDCDFLTPLDNYTSDYFTPLTDRQEKKIGDITLPPPPPPPRLKWELIENESSFLLEKEPSPVSSGPRVKPYFATANNARLGLQGHKEMCFICEELLETTLYLEKLVPLQCGDILHEECLRTVINMELTKKLQDGELRSSSSTDEMMNAVYPKCLGAICKSKHEYPPAVPVHETVLNDLNNDLVLSMKLAHYEAPKTLDPNQNPASVSILNAEPEKALPWPPSRTSSTKVVKTSTTPLRNTTTTQKSLHRSSLVSNTSVGTCATVSVRVNEHSNIDPGELKLAFIKHMISHAPEFDLSFLVSLGRLRLVDELSVSVARSGPFRTKNVYLFSNYLVVWSACDDPSFLMVPLHEEVMISTPIPSVLQVISSGEEGEFNIRLHSDTNSIIEKWCIAIADRQMTFPSNIFSSTMRLPEIVAATAAAVNLKTKISPILESVSDFAPSVPERSPKRSYQGLAVYTDDIPGSDISRPTSPLRLRKDDSSSSERSIETDITDELFVDDKSVASALDALSRTMELRDTSSQYDSEDDSDEDLDCEVIEKVMNSLNS</sequence>
<dbReference type="EMBL" id="LGST01000019">
    <property type="protein sequence ID" value="KNE00227.1"/>
    <property type="molecule type" value="Genomic_DNA"/>
</dbReference>
<dbReference type="VEuPathDB" id="FungiDB:CJI96_0003256"/>
<dbReference type="VEuPathDB" id="FungiDB:CJJ09_002803"/>
<feature type="region of interest" description="Disordered" evidence="1">
    <location>
        <begin position="550"/>
        <end position="570"/>
    </location>
</feature>
<feature type="region of interest" description="Disordered" evidence="1">
    <location>
        <begin position="497"/>
        <end position="524"/>
    </location>
</feature>
<feature type="compositionally biased region" description="Low complexity" evidence="1">
    <location>
        <begin position="261"/>
        <end position="280"/>
    </location>
</feature>
<dbReference type="VEuPathDB" id="FungiDB:QG37_02767"/>
<feature type="compositionally biased region" description="Basic and acidic residues" evidence="1">
    <location>
        <begin position="512"/>
        <end position="524"/>
    </location>
</feature>
<evidence type="ECO:0000313" key="2">
    <source>
        <dbReference type="EMBL" id="KNE00227.1"/>
    </source>
</evidence>
<feature type="compositionally biased region" description="Acidic residues" evidence="1">
    <location>
        <begin position="560"/>
        <end position="570"/>
    </location>
</feature>
<feature type="region of interest" description="Disordered" evidence="1">
    <location>
        <begin position="252"/>
        <end position="286"/>
    </location>
</feature>
<evidence type="ECO:0008006" key="4">
    <source>
        <dbReference type="Google" id="ProtNLM"/>
    </source>
</evidence>
<comment type="caution">
    <text evidence="2">The sequence shown here is derived from an EMBL/GenBank/DDBJ whole genome shotgun (WGS) entry which is preliminary data.</text>
</comment>
<name>A0A0L0P1J1_CANAR</name>
<dbReference type="Proteomes" id="UP000037122">
    <property type="component" value="Unassembled WGS sequence"/>
</dbReference>
<gene>
    <name evidence="2" type="ORF">QG37_02767</name>
</gene>
<accession>A0A0L0P1J1</accession>